<proteinExistence type="predicted"/>
<evidence type="ECO:0000313" key="1">
    <source>
        <dbReference type="EMBL" id="MFC6123865.1"/>
    </source>
</evidence>
<dbReference type="Proteomes" id="UP001596169">
    <property type="component" value="Unassembled WGS sequence"/>
</dbReference>
<organism evidence="1 2">
    <name type="scientific">Citrobacter bitternis</name>
    <dbReference type="NCBI Taxonomy" id="1585982"/>
    <lineage>
        <taxon>Bacteria</taxon>
        <taxon>Pseudomonadati</taxon>
        <taxon>Pseudomonadota</taxon>
        <taxon>Gammaproteobacteria</taxon>
        <taxon>Enterobacterales</taxon>
        <taxon>Enterobacteriaceae</taxon>
        <taxon>Citrobacter</taxon>
    </lineage>
</organism>
<keyword evidence="2" id="KW-1185">Reference proteome</keyword>
<name>A0ABW1Q4M8_9ENTR</name>
<sequence>MRRVKANLWQDTGRLWQQCPKEFVMKAEELDRTVLGVFFRVRKKKMGVKQSALKRGQAVQRLSAPPEKKWQLQPRILV</sequence>
<comment type="caution">
    <text evidence="1">The sequence shown here is derived from an EMBL/GenBank/DDBJ whole genome shotgun (WGS) entry which is preliminary data.</text>
</comment>
<dbReference type="EMBL" id="JBHSRG010000013">
    <property type="protein sequence ID" value="MFC6123865.1"/>
    <property type="molecule type" value="Genomic_DNA"/>
</dbReference>
<evidence type="ECO:0000313" key="2">
    <source>
        <dbReference type="Proteomes" id="UP001596169"/>
    </source>
</evidence>
<reference evidence="2" key="1">
    <citation type="journal article" date="2019" name="Int. J. Syst. Evol. Microbiol.">
        <title>The Global Catalogue of Microorganisms (GCM) 10K type strain sequencing project: providing services to taxonomists for standard genome sequencing and annotation.</title>
        <authorList>
            <consortium name="The Broad Institute Genomics Platform"/>
            <consortium name="The Broad Institute Genome Sequencing Center for Infectious Disease"/>
            <person name="Wu L."/>
            <person name="Ma J."/>
        </authorList>
    </citation>
    <scope>NUCLEOTIDE SEQUENCE [LARGE SCALE GENOMIC DNA]</scope>
    <source>
        <strain evidence="2">JCM30009</strain>
    </source>
</reference>
<accession>A0ABW1Q4M8</accession>
<protein>
    <submittedName>
        <fullName evidence="1">Uncharacterized protein</fullName>
    </submittedName>
</protein>
<gene>
    <name evidence="1" type="ORF">ACFPZP_22740</name>
</gene>